<organism evidence="1 2">
    <name type="scientific">Paraburkholderia unamae</name>
    <dbReference type="NCBI Taxonomy" id="219649"/>
    <lineage>
        <taxon>Bacteria</taxon>
        <taxon>Pseudomonadati</taxon>
        <taxon>Pseudomonadota</taxon>
        <taxon>Betaproteobacteria</taxon>
        <taxon>Burkholderiales</taxon>
        <taxon>Burkholderiaceae</taxon>
        <taxon>Paraburkholderia</taxon>
    </lineage>
</organism>
<comment type="caution">
    <text evidence="1">The sequence shown here is derived from an EMBL/GenBank/DDBJ whole genome shotgun (WGS) entry which is preliminary data.</text>
</comment>
<sequence length="146" mass="16287">MKSKTYLVNTNIVKADIGTMCLAYLPDSQTFLVLNKTAGVLLTILEQVRSKNSVVKVLSELYPHEEERFIKRTVESFIHLVVDNKIAVKTDTSKAVAEAINLPMPVEKLEPPIISAYEKKWIIQNHPDAVYEPAFSDTWSPASGGV</sequence>
<keyword evidence="2" id="KW-1185">Reference proteome</keyword>
<proteinExistence type="predicted"/>
<dbReference type="EMBL" id="JAYMRU010000013">
    <property type="protein sequence ID" value="MEM5402247.1"/>
    <property type="molecule type" value="Genomic_DNA"/>
</dbReference>
<protein>
    <submittedName>
        <fullName evidence="1">Uncharacterized protein</fullName>
    </submittedName>
</protein>
<evidence type="ECO:0000313" key="2">
    <source>
        <dbReference type="Proteomes" id="UP001392318"/>
    </source>
</evidence>
<accession>A0ACC6RL13</accession>
<name>A0ACC6RL13_9BURK</name>
<dbReference type="Proteomes" id="UP001392318">
    <property type="component" value="Unassembled WGS sequence"/>
</dbReference>
<reference evidence="1" key="1">
    <citation type="submission" date="2024-01" db="EMBL/GenBank/DDBJ databases">
        <title>The diversity of rhizobia nodulating Mimosa spp. in eleven states of Brazil covering several biomes is determined by host plant, location, and edaphic factors.</title>
        <authorList>
            <person name="Rouws L."/>
            <person name="Barauna A."/>
            <person name="Beukes C."/>
            <person name="De Faria S.M."/>
            <person name="Gross E."/>
            <person name="Dos Reis Junior F.B."/>
            <person name="Simon M."/>
            <person name="Maluk M."/>
            <person name="Odee D.W."/>
            <person name="Kenicer G."/>
            <person name="Young J.P.W."/>
            <person name="Reis V.M."/>
            <person name="Zilli J."/>
            <person name="James E.K."/>
        </authorList>
    </citation>
    <scope>NUCLEOTIDE SEQUENCE</scope>
    <source>
        <strain evidence="1">JPY452</strain>
    </source>
</reference>
<gene>
    <name evidence="1" type="ORF">VSR83_19435</name>
</gene>
<evidence type="ECO:0000313" key="1">
    <source>
        <dbReference type="EMBL" id="MEM5402247.1"/>
    </source>
</evidence>